<dbReference type="Proteomes" id="UP001228905">
    <property type="component" value="Unassembled WGS sequence"/>
</dbReference>
<feature type="region of interest" description="Disordered" evidence="1">
    <location>
        <begin position="19"/>
        <end position="53"/>
    </location>
</feature>
<feature type="compositionally biased region" description="Pro residues" evidence="1">
    <location>
        <begin position="31"/>
        <end position="47"/>
    </location>
</feature>
<accession>A0ABU0ISS3</accession>
<feature type="signal peptide" evidence="2">
    <location>
        <begin position="1"/>
        <end position="25"/>
    </location>
</feature>
<evidence type="ECO:0000256" key="1">
    <source>
        <dbReference type="SAM" id="MobiDB-lite"/>
    </source>
</evidence>
<evidence type="ECO:0008006" key="5">
    <source>
        <dbReference type="Google" id="ProtNLM"/>
    </source>
</evidence>
<evidence type="ECO:0000256" key="2">
    <source>
        <dbReference type="SAM" id="SignalP"/>
    </source>
</evidence>
<reference evidence="3 4" key="1">
    <citation type="submission" date="2023-07" db="EMBL/GenBank/DDBJ databases">
        <title>Genomic Encyclopedia of Type Strains, Phase IV (KMG-IV): sequencing the most valuable type-strain genomes for metagenomic binning, comparative biology and taxonomic classification.</title>
        <authorList>
            <person name="Goeker M."/>
        </authorList>
    </citation>
    <scope>NUCLEOTIDE SEQUENCE [LARGE SCALE GENOMIC DNA]</scope>
    <source>
        <strain evidence="3 4">DSM 18695</strain>
    </source>
</reference>
<proteinExistence type="predicted"/>
<keyword evidence="2" id="KW-0732">Signal</keyword>
<dbReference type="Pfam" id="PF06577">
    <property type="entry name" value="EipA"/>
    <property type="match status" value="1"/>
</dbReference>
<organism evidence="3 4">
    <name type="scientific">Caulobacter ginsengisoli</name>
    <dbReference type="NCBI Taxonomy" id="400775"/>
    <lineage>
        <taxon>Bacteria</taxon>
        <taxon>Pseudomonadati</taxon>
        <taxon>Pseudomonadota</taxon>
        <taxon>Alphaproteobacteria</taxon>
        <taxon>Caulobacterales</taxon>
        <taxon>Caulobacteraceae</taxon>
        <taxon>Caulobacter</taxon>
    </lineage>
</organism>
<evidence type="ECO:0000313" key="3">
    <source>
        <dbReference type="EMBL" id="MDQ0464475.1"/>
    </source>
</evidence>
<sequence>MDRRRLIASGLVTLASTGLAGRALAQDEPQDQPPPPPQDGYGGPPPSGRKAPTYSADEMIRATSDFMGVTAEAAGAAIERIFRDNGRPTGYLAGEEGSGALTVGARYGRGLLYMKEQPQQEVFWQGPSIGFDVGGNASRVFTLCYNLQYPDAIFRRFPGVEGTAYLVAGLGVNYQRAEDIVLAPIRAGVGLRLGANLGYLSYSRKRHWLPL</sequence>
<protein>
    <recommendedName>
        <fullName evidence="5">DUF1134 domain-containing protein</fullName>
    </recommendedName>
</protein>
<dbReference type="EMBL" id="JAUSVS010000003">
    <property type="protein sequence ID" value="MDQ0464475.1"/>
    <property type="molecule type" value="Genomic_DNA"/>
</dbReference>
<keyword evidence="4" id="KW-1185">Reference proteome</keyword>
<dbReference type="InterPro" id="IPR008325">
    <property type="entry name" value="EipA-like"/>
</dbReference>
<gene>
    <name evidence="3" type="ORF">QO010_002256</name>
</gene>
<comment type="caution">
    <text evidence="3">The sequence shown here is derived from an EMBL/GenBank/DDBJ whole genome shotgun (WGS) entry which is preliminary data.</text>
</comment>
<dbReference type="RefSeq" id="WP_307349184.1">
    <property type="nucleotide sequence ID" value="NZ_JAUSVS010000003.1"/>
</dbReference>
<feature type="chain" id="PRO_5046476635" description="DUF1134 domain-containing protein" evidence="2">
    <location>
        <begin position="26"/>
        <end position="211"/>
    </location>
</feature>
<evidence type="ECO:0000313" key="4">
    <source>
        <dbReference type="Proteomes" id="UP001228905"/>
    </source>
</evidence>
<name>A0ABU0ISS3_9CAUL</name>